<evidence type="ECO:0000256" key="1">
    <source>
        <dbReference type="SAM" id="MobiDB-lite"/>
    </source>
</evidence>
<evidence type="ECO:0000313" key="4">
    <source>
        <dbReference type="EMBL" id="WFD21855.1"/>
    </source>
</evidence>
<protein>
    <recommendedName>
        <fullName evidence="3">DUF7137 domain-containing protein</fullName>
    </recommendedName>
</protein>
<evidence type="ECO:0000256" key="2">
    <source>
        <dbReference type="SAM" id="SignalP"/>
    </source>
</evidence>
<organism evidence="4 5">
    <name type="scientific">Malassezia equina</name>
    <dbReference type="NCBI Taxonomy" id="1381935"/>
    <lineage>
        <taxon>Eukaryota</taxon>
        <taxon>Fungi</taxon>
        <taxon>Dikarya</taxon>
        <taxon>Basidiomycota</taxon>
        <taxon>Ustilaginomycotina</taxon>
        <taxon>Malasseziomycetes</taxon>
        <taxon>Malasseziales</taxon>
        <taxon>Malasseziaceae</taxon>
        <taxon>Malassezia</taxon>
    </lineage>
</organism>
<name>A0AAF0EA95_9BASI</name>
<dbReference type="InterPro" id="IPR055561">
    <property type="entry name" value="DUF7137"/>
</dbReference>
<dbReference type="AlphaFoldDB" id="A0AAF0EA95"/>
<feature type="region of interest" description="Disordered" evidence="1">
    <location>
        <begin position="367"/>
        <end position="493"/>
    </location>
</feature>
<feature type="compositionally biased region" description="Low complexity" evidence="1">
    <location>
        <begin position="737"/>
        <end position="755"/>
    </location>
</feature>
<feature type="region of interest" description="Disordered" evidence="1">
    <location>
        <begin position="544"/>
        <end position="587"/>
    </location>
</feature>
<gene>
    <name evidence="4" type="ORF">MEQU1_000511</name>
</gene>
<feature type="region of interest" description="Disordered" evidence="1">
    <location>
        <begin position="671"/>
        <end position="755"/>
    </location>
</feature>
<keyword evidence="5" id="KW-1185">Reference proteome</keyword>
<dbReference type="PANTHER" id="PTHR42028">
    <property type="entry name" value="CHROMOSOME 1, WHOLE GENOME SHOTGUN SEQUENCE"/>
    <property type="match status" value="1"/>
</dbReference>
<feature type="compositionally biased region" description="Basic and acidic residues" evidence="1">
    <location>
        <begin position="371"/>
        <end position="395"/>
    </location>
</feature>
<evidence type="ECO:0000259" key="3">
    <source>
        <dbReference type="Pfam" id="PF23585"/>
    </source>
</evidence>
<dbReference type="Pfam" id="PF23585">
    <property type="entry name" value="DUF7137"/>
    <property type="match status" value="1"/>
</dbReference>
<reference evidence="4" key="1">
    <citation type="submission" date="2023-03" db="EMBL/GenBank/DDBJ databases">
        <title>Mating type loci evolution in Malassezia.</title>
        <authorList>
            <person name="Coelho M.A."/>
        </authorList>
    </citation>
    <scope>NUCLEOTIDE SEQUENCE</scope>
    <source>
        <strain evidence="4">CBS 12830</strain>
    </source>
</reference>
<feature type="compositionally biased region" description="Basic and acidic residues" evidence="1">
    <location>
        <begin position="434"/>
        <end position="444"/>
    </location>
</feature>
<accession>A0AAF0EA95</accession>
<evidence type="ECO:0000313" key="5">
    <source>
        <dbReference type="Proteomes" id="UP001214415"/>
    </source>
</evidence>
<dbReference type="EMBL" id="CP119900">
    <property type="protein sequence ID" value="WFD21855.1"/>
    <property type="molecule type" value="Genomic_DNA"/>
</dbReference>
<feature type="signal peptide" evidence="2">
    <location>
        <begin position="1"/>
        <end position="18"/>
    </location>
</feature>
<sequence length="755" mass="81208">MLLRPLGAGLAVVAGVLATAIPTPTPAPTPSKGRRADDDAMLPAGGITITQPAINAASSYYKIAPHESATFGWSFTSLTATPTRLFVVASCSQNGVTYPIAASPTGIPGDATNVTWYPYGYHLQALQQGHPDLLAAKYRLIVYDEKGPNAAAKGGEFQPNNQAEFALYFPQHYTPLSGSAAPYWEMNLPTGQSPHRYMMYRPDASEQGVMPAANLVAPPAAMYPFPMAVHPDPARMTNPATVGGYAMMPLPGAFPMLDGPSFPMLMQVPPVPPYTMPGNDRAPDTDGRFPDAWAPLATAESEAASSGVPNMEDLLALSRQAQMEADGGPNANVFVCPHCEKRYVGKHARSIWRRHLQDKHAIPLSVQPRRTRWDRDANRPRNAAERRERMLESKRRWARKKREQERRLAAAERTSASATVDVPEVDSAAASTAQRDEADDERRAPASTRTVSPEPAPLADAVRSRVPSAAVRPPSACAGTGVTVPGSTMLHPTPRRAALAPRDMNVMRRNEMAKSPNLLDAKLFMPSPMQSTPLRQAFAHMTTFPMPSPTETRIVPDSARRPPPGMPPLSAKRASASKGRTDQFSSPQHLNLTQSLGLAPHSAAKGTSHYGGMYSTHGTMTPMGASGTPLSRLPLGLTPTLGGLLRGDVSGSSFLHAGDLSGCMMGLPSLDSPRRSSVRRHGLRSNASFHSSSERDDDDDPDDDGEMRIVSPSLRQRVRGASKALQPTPSKVGSPLRHATNAPRPRTPRSATRLR</sequence>
<keyword evidence="2" id="KW-0732">Signal</keyword>
<feature type="compositionally biased region" description="Acidic residues" evidence="1">
    <location>
        <begin position="695"/>
        <end position="705"/>
    </location>
</feature>
<feature type="chain" id="PRO_5042015092" description="DUF7137 domain-containing protein" evidence="2">
    <location>
        <begin position="19"/>
        <end position="755"/>
    </location>
</feature>
<feature type="domain" description="DUF7137" evidence="3">
    <location>
        <begin position="42"/>
        <end position="178"/>
    </location>
</feature>
<dbReference type="PANTHER" id="PTHR42028:SF1">
    <property type="entry name" value="YALI0E30657P"/>
    <property type="match status" value="1"/>
</dbReference>
<dbReference type="Proteomes" id="UP001214415">
    <property type="component" value="Chromosome 1"/>
</dbReference>
<proteinExistence type="predicted"/>